<dbReference type="GO" id="GO:0015630">
    <property type="term" value="C:microtubule cytoskeleton"/>
    <property type="evidence" value="ECO:0007669"/>
    <property type="project" value="TreeGrafter"/>
</dbReference>
<dbReference type="InterPro" id="IPR001452">
    <property type="entry name" value="SH3_domain"/>
</dbReference>
<dbReference type="Gene3D" id="2.30.30.40">
    <property type="entry name" value="SH3 Domains"/>
    <property type="match status" value="1"/>
</dbReference>
<gene>
    <name evidence="5" type="ORF">CLIB1423_26S00298</name>
</gene>
<keyword evidence="1 2" id="KW-0728">SH3 domain</keyword>
<feature type="compositionally biased region" description="Polar residues" evidence="3">
    <location>
        <begin position="459"/>
        <end position="487"/>
    </location>
</feature>
<evidence type="ECO:0000313" key="5">
    <source>
        <dbReference type="EMBL" id="CAH2355415.1"/>
    </source>
</evidence>
<evidence type="ECO:0000256" key="1">
    <source>
        <dbReference type="ARBA" id="ARBA00022443"/>
    </source>
</evidence>
<evidence type="ECO:0000256" key="3">
    <source>
        <dbReference type="SAM" id="MobiDB-lite"/>
    </source>
</evidence>
<dbReference type="PANTHER" id="PTHR47775:SF1">
    <property type="entry name" value="BUD SITE SELECTION PROTEIN 14"/>
    <property type="match status" value="1"/>
</dbReference>
<proteinExistence type="predicted"/>
<dbReference type="EMBL" id="CAKXYY010000026">
    <property type="protein sequence ID" value="CAH2355415.1"/>
    <property type="molecule type" value="Genomic_DNA"/>
</dbReference>
<dbReference type="OrthoDB" id="196165at2759"/>
<feature type="compositionally biased region" description="Basic and acidic residues" evidence="3">
    <location>
        <begin position="573"/>
        <end position="582"/>
    </location>
</feature>
<feature type="compositionally biased region" description="Acidic residues" evidence="3">
    <location>
        <begin position="145"/>
        <end position="157"/>
    </location>
</feature>
<feature type="compositionally biased region" description="Basic and acidic residues" evidence="3">
    <location>
        <begin position="1"/>
        <end position="10"/>
    </location>
</feature>
<feature type="compositionally biased region" description="Polar residues" evidence="3">
    <location>
        <begin position="541"/>
        <end position="550"/>
    </location>
</feature>
<dbReference type="GO" id="GO:0051286">
    <property type="term" value="C:cell tip"/>
    <property type="evidence" value="ECO:0007669"/>
    <property type="project" value="TreeGrafter"/>
</dbReference>
<feature type="compositionally biased region" description="Polar residues" evidence="3">
    <location>
        <begin position="93"/>
        <end position="103"/>
    </location>
</feature>
<reference evidence="5" key="1">
    <citation type="submission" date="2022-03" db="EMBL/GenBank/DDBJ databases">
        <authorList>
            <person name="Legras J.-L."/>
            <person name="Devillers H."/>
            <person name="Grondin C."/>
        </authorList>
    </citation>
    <scope>NUCLEOTIDE SEQUENCE</scope>
    <source>
        <strain evidence="5">CLIB 1423</strain>
    </source>
</reference>
<feature type="compositionally biased region" description="Low complexity" evidence="3">
    <location>
        <begin position="12"/>
        <end position="26"/>
    </location>
</feature>
<feature type="region of interest" description="Disordered" evidence="3">
    <location>
        <begin position="172"/>
        <end position="200"/>
    </location>
</feature>
<feature type="region of interest" description="Disordered" evidence="3">
    <location>
        <begin position="1"/>
        <end position="26"/>
    </location>
</feature>
<protein>
    <submittedName>
        <fullName evidence="5">Bud site selection protein 14</fullName>
    </submittedName>
</protein>
<feature type="compositionally biased region" description="Low complexity" evidence="3">
    <location>
        <begin position="79"/>
        <end position="92"/>
    </location>
</feature>
<evidence type="ECO:0000313" key="6">
    <source>
        <dbReference type="Proteomes" id="UP000837801"/>
    </source>
</evidence>
<organism evidence="5 6">
    <name type="scientific">[Candida] railenensis</name>
    <dbReference type="NCBI Taxonomy" id="45579"/>
    <lineage>
        <taxon>Eukaryota</taxon>
        <taxon>Fungi</taxon>
        <taxon>Dikarya</taxon>
        <taxon>Ascomycota</taxon>
        <taxon>Saccharomycotina</taxon>
        <taxon>Pichiomycetes</taxon>
        <taxon>Debaryomycetaceae</taxon>
        <taxon>Kurtzmaniella</taxon>
    </lineage>
</organism>
<evidence type="ECO:0000256" key="2">
    <source>
        <dbReference type="PROSITE-ProRule" id="PRU00192"/>
    </source>
</evidence>
<dbReference type="Proteomes" id="UP000837801">
    <property type="component" value="Unassembled WGS sequence"/>
</dbReference>
<dbReference type="InterPro" id="IPR036028">
    <property type="entry name" value="SH3-like_dom_sf"/>
</dbReference>
<feature type="region of interest" description="Disordered" evidence="3">
    <location>
        <begin position="391"/>
        <end position="488"/>
    </location>
</feature>
<feature type="region of interest" description="Disordered" evidence="3">
    <location>
        <begin position="541"/>
        <end position="615"/>
    </location>
</feature>
<accession>A0A9P0QTL2</accession>
<feature type="compositionally biased region" description="Basic and acidic residues" evidence="3">
    <location>
        <begin position="123"/>
        <end position="132"/>
    </location>
</feature>
<dbReference type="AlphaFoldDB" id="A0A9P0QTL2"/>
<keyword evidence="6" id="KW-1185">Reference proteome</keyword>
<evidence type="ECO:0000259" key="4">
    <source>
        <dbReference type="PROSITE" id="PS50002"/>
    </source>
</evidence>
<sequence>MDKLEPDLRKLSVTSSTSTQHSQASSVIINRNLSGLGKSNVDSVLSYISQVANGNDEINTEGIYEERRRINRSASPEVNSSSSKRNSKSPSPQVTQMLTQSRSEPQRLTFKGITQMEFSDSESPSRESHGYYDEYDYGSDNGYEHDDESEGDFEEEDTYIDEEEDVHASGHAYGGEQFDEDDDFIPPSPPRSPPREIDPDKLYGLYDFSGPDPSHCTLSRDEPVYLLNDEDNYWWLIQKLTKQEKVNEVSDDEDGKIGFVPAECLETYGERLARLNCFKNEELEKQENSNEDEVQIISGTKLKSVTFEQIGDVSVEKVVINVDSEDEGSIEGSSKSDIRQKNTPAQVFPHEIFSIPAGSLGLAPPIVEKQGSEVLSDIFPEVPLVVAKNSKKSNATAKATDVNANNIPRESLQDVESSPFSYKTITPNSTPTIQQSQYMSSIPQLAPPQMKSNDMDSIGSYSPDTPPGQQDSPNYSSPRESNENGGSSVRAIRRSVILERLNQVTSDIQESFNIQDDLNYSDMEKIMFGIESSRDDLSIYASNGGDQLSQRESSEISLARISSSNNDGNNNEKINDNIDDNSRQIPSDYNKNRQSSDLDDDCVGTSNDTFTPSTSTASLVEKGTKEKSIHDMFVPILGKFDELAERLEELNGILR</sequence>
<dbReference type="GO" id="GO:0008104">
    <property type="term" value="P:intracellular protein localization"/>
    <property type="evidence" value="ECO:0007669"/>
    <property type="project" value="TreeGrafter"/>
</dbReference>
<feature type="compositionally biased region" description="Polar residues" evidence="3">
    <location>
        <begin position="402"/>
        <end position="443"/>
    </location>
</feature>
<feature type="compositionally biased region" description="Polar residues" evidence="3">
    <location>
        <begin position="604"/>
        <end position="615"/>
    </location>
</feature>
<dbReference type="Pfam" id="PF00018">
    <property type="entry name" value="SH3_1"/>
    <property type="match status" value="1"/>
</dbReference>
<dbReference type="PANTHER" id="PTHR47775">
    <property type="entry name" value="BUD SITE SELECTION PROTEIN 14"/>
    <property type="match status" value="1"/>
</dbReference>
<dbReference type="GO" id="GO:0030950">
    <property type="term" value="P:establishment or maintenance of actin cytoskeleton polarity"/>
    <property type="evidence" value="ECO:0007669"/>
    <property type="project" value="TreeGrafter"/>
</dbReference>
<feature type="compositionally biased region" description="Low complexity" evidence="3">
    <location>
        <begin position="555"/>
        <end position="572"/>
    </location>
</feature>
<feature type="domain" description="SH3" evidence="4">
    <location>
        <begin position="197"/>
        <end position="270"/>
    </location>
</feature>
<dbReference type="PROSITE" id="PS50002">
    <property type="entry name" value="SH3"/>
    <property type="match status" value="1"/>
</dbReference>
<feature type="region of interest" description="Disordered" evidence="3">
    <location>
        <begin position="50"/>
        <end position="157"/>
    </location>
</feature>
<dbReference type="InterPro" id="IPR053039">
    <property type="entry name" value="Polarity_Bud-Selection_Reg"/>
</dbReference>
<dbReference type="SMART" id="SM00326">
    <property type="entry name" value="SH3"/>
    <property type="match status" value="1"/>
</dbReference>
<dbReference type="SUPFAM" id="SSF50044">
    <property type="entry name" value="SH3-domain"/>
    <property type="match status" value="1"/>
</dbReference>
<name>A0A9P0QTL2_9ASCO</name>
<comment type="caution">
    <text evidence="5">The sequence shown here is derived from an EMBL/GenBank/DDBJ whole genome shotgun (WGS) entry which is preliminary data.</text>
</comment>